<protein>
    <submittedName>
        <fullName evidence="1">Uncharacterized protein</fullName>
    </submittedName>
</protein>
<proteinExistence type="predicted"/>
<keyword evidence="2" id="KW-1185">Reference proteome</keyword>
<accession>A0A9K3D671</accession>
<feature type="non-terminal residue" evidence="1">
    <location>
        <position position="1"/>
    </location>
</feature>
<evidence type="ECO:0000313" key="2">
    <source>
        <dbReference type="Proteomes" id="UP000265618"/>
    </source>
</evidence>
<reference evidence="1 2" key="1">
    <citation type="journal article" date="2018" name="PLoS ONE">
        <title>The draft genome of Kipferlia bialata reveals reductive genome evolution in fornicate parasites.</title>
        <authorList>
            <person name="Tanifuji G."/>
            <person name="Takabayashi S."/>
            <person name="Kume K."/>
            <person name="Takagi M."/>
            <person name="Nakayama T."/>
            <person name="Kamikawa R."/>
            <person name="Inagaki Y."/>
            <person name="Hashimoto T."/>
        </authorList>
    </citation>
    <scope>NUCLEOTIDE SEQUENCE [LARGE SCALE GENOMIC DNA]</scope>
    <source>
        <strain evidence="1">NY0173</strain>
    </source>
</reference>
<dbReference type="EMBL" id="BDIP01004689">
    <property type="protein sequence ID" value="GIQ89105.1"/>
    <property type="molecule type" value="Genomic_DNA"/>
</dbReference>
<name>A0A9K3D671_9EUKA</name>
<dbReference type="Proteomes" id="UP000265618">
    <property type="component" value="Unassembled WGS sequence"/>
</dbReference>
<gene>
    <name evidence="1" type="ORF">KIPB_011497</name>
</gene>
<evidence type="ECO:0000313" key="1">
    <source>
        <dbReference type="EMBL" id="GIQ89105.1"/>
    </source>
</evidence>
<comment type="caution">
    <text evidence="1">The sequence shown here is derived from an EMBL/GenBank/DDBJ whole genome shotgun (WGS) entry which is preliminary data.</text>
</comment>
<sequence length="176" mass="19950">NALCDCWVYDTDTRVWEQHQKWEGTPTGITNDGTRHTVSGDKAHVFMNTSEIPRRPLYGQYTLEGGLQWLSNPLRRMPDSVQVLGRLLVCHSRGYITYDTVTGLWGRAMKGTVRFKPAVTSTGVPGETLLFHCAPEDGGVTIQWTSTEWNADYVYPDIGMKWAEDTFRQRNMMGST</sequence>
<dbReference type="AlphaFoldDB" id="A0A9K3D671"/>
<organism evidence="1 2">
    <name type="scientific">Kipferlia bialata</name>
    <dbReference type="NCBI Taxonomy" id="797122"/>
    <lineage>
        <taxon>Eukaryota</taxon>
        <taxon>Metamonada</taxon>
        <taxon>Carpediemonas-like organisms</taxon>
        <taxon>Kipferlia</taxon>
    </lineage>
</organism>